<evidence type="ECO:0000256" key="3">
    <source>
        <dbReference type="ARBA" id="ARBA00022475"/>
    </source>
</evidence>
<dbReference type="InterPro" id="IPR035906">
    <property type="entry name" value="MetI-like_sf"/>
</dbReference>
<protein>
    <submittedName>
        <fullName evidence="9">Peptide/nickel transport system permease protein</fullName>
    </submittedName>
</protein>
<evidence type="ECO:0000259" key="8">
    <source>
        <dbReference type="PROSITE" id="PS50928"/>
    </source>
</evidence>
<feature type="domain" description="ABC transmembrane type-1" evidence="8">
    <location>
        <begin position="85"/>
        <end position="274"/>
    </location>
</feature>
<dbReference type="PANTHER" id="PTHR43386">
    <property type="entry name" value="OLIGOPEPTIDE TRANSPORT SYSTEM PERMEASE PROTEIN APPC"/>
    <property type="match status" value="1"/>
</dbReference>
<dbReference type="SUPFAM" id="SSF161098">
    <property type="entry name" value="MetI-like"/>
    <property type="match status" value="1"/>
</dbReference>
<dbReference type="PROSITE" id="PS50928">
    <property type="entry name" value="ABC_TM1"/>
    <property type="match status" value="1"/>
</dbReference>
<evidence type="ECO:0000256" key="4">
    <source>
        <dbReference type="ARBA" id="ARBA00022692"/>
    </source>
</evidence>
<dbReference type="Pfam" id="PF00528">
    <property type="entry name" value="BPD_transp_1"/>
    <property type="match status" value="1"/>
</dbReference>
<dbReference type="STRING" id="36842.SAMN02194393_03241"/>
<evidence type="ECO:0000256" key="6">
    <source>
        <dbReference type="ARBA" id="ARBA00023136"/>
    </source>
</evidence>
<comment type="similarity">
    <text evidence="7">Belongs to the binding-protein-dependent transport system permease family.</text>
</comment>
<keyword evidence="6 7" id="KW-0472">Membrane</keyword>
<dbReference type="InterPro" id="IPR000515">
    <property type="entry name" value="MetI-like"/>
</dbReference>
<reference evidence="10" key="1">
    <citation type="submission" date="2017-02" db="EMBL/GenBank/DDBJ databases">
        <authorList>
            <person name="Varghese N."/>
            <person name="Submissions S."/>
        </authorList>
    </citation>
    <scope>NUCLEOTIDE SEQUENCE [LARGE SCALE GENOMIC DNA]</scope>
    <source>
        <strain evidence="10">M1</strain>
    </source>
</reference>
<evidence type="ECO:0000256" key="5">
    <source>
        <dbReference type="ARBA" id="ARBA00022989"/>
    </source>
</evidence>
<dbReference type="GO" id="GO:0055085">
    <property type="term" value="P:transmembrane transport"/>
    <property type="evidence" value="ECO:0007669"/>
    <property type="project" value="InterPro"/>
</dbReference>
<evidence type="ECO:0000256" key="7">
    <source>
        <dbReference type="RuleBase" id="RU363032"/>
    </source>
</evidence>
<evidence type="ECO:0000313" key="9">
    <source>
        <dbReference type="EMBL" id="SKC79005.1"/>
    </source>
</evidence>
<sequence>MKSKKNRSQSKQIWMRLKKNKLAIIGLGILIIILLFAIFADFIADYETEVIKQNMKNRLQAPSKENWLGTDSYGRDIFARIVHGSRYSLTIGISTIVISLFVGGFFGSIAGYYGGRIDNIIMRVMDMFLAIPSIILAIAIVASLGTGVRNLIIALSISNVPQFARLIRSSILTVKESEFIEAAHAVGTNTSEIIIKHILPNSIGPIIVQATFGVATSILAAASLSFLGIGIRPPAPEWGAILSEGKEYIRYTPYLVLFPGIAIAITVLSLNLLGDGLRDALDPSLKN</sequence>
<feature type="transmembrane region" description="Helical" evidence="7">
    <location>
        <begin position="251"/>
        <end position="273"/>
    </location>
</feature>
<dbReference type="InterPro" id="IPR025966">
    <property type="entry name" value="OppC_N"/>
</dbReference>
<dbReference type="Pfam" id="PF12911">
    <property type="entry name" value="OppC_N"/>
    <property type="match status" value="1"/>
</dbReference>
<dbReference type="Proteomes" id="UP000190285">
    <property type="component" value="Unassembled WGS sequence"/>
</dbReference>
<organism evidence="9 10">
    <name type="scientific">Maledivibacter halophilus</name>
    <dbReference type="NCBI Taxonomy" id="36842"/>
    <lineage>
        <taxon>Bacteria</taxon>
        <taxon>Bacillati</taxon>
        <taxon>Bacillota</taxon>
        <taxon>Clostridia</taxon>
        <taxon>Peptostreptococcales</taxon>
        <taxon>Caminicellaceae</taxon>
        <taxon>Maledivibacter</taxon>
    </lineage>
</organism>
<dbReference type="PANTHER" id="PTHR43386:SF1">
    <property type="entry name" value="D,D-DIPEPTIDE TRANSPORT SYSTEM PERMEASE PROTEIN DDPC-RELATED"/>
    <property type="match status" value="1"/>
</dbReference>
<evidence type="ECO:0000256" key="2">
    <source>
        <dbReference type="ARBA" id="ARBA00022448"/>
    </source>
</evidence>
<dbReference type="RefSeq" id="WP_079493010.1">
    <property type="nucleotide sequence ID" value="NZ_FUZT01000008.1"/>
</dbReference>
<feature type="transmembrane region" description="Helical" evidence="7">
    <location>
        <begin position="206"/>
        <end position="231"/>
    </location>
</feature>
<dbReference type="Gene3D" id="1.10.3720.10">
    <property type="entry name" value="MetI-like"/>
    <property type="match status" value="1"/>
</dbReference>
<dbReference type="EMBL" id="FUZT01000008">
    <property type="protein sequence ID" value="SKC79005.1"/>
    <property type="molecule type" value="Genomic_DNA"/>
</dbReference>
<dbReference type="GO" id="GO:0005886">
    <property type="term" value="C:plasma membrane"/>
    <property type="evidence" value="ECO:0007669"/>
    <property type="project" value="UniProtKB-SubCell"/>
</dbReference>
<feature type="transmembrane region" description="Helical" evidence="7">
    <location>
        <begin position="21"/>
        <end position="44"/>
    </location>
</feature>
<evidence type="ECO:0000313" key="10">
    <source>
        <dbReference type="Proteomes" id="UP000190285"/>
    </source>
</evidence>
<keyword evidence="3" id="KW-1003">Cell membrane</keyword>
<dbReference type="AlphaFoldDB" id="A0A1T5LT55"/>
<comment type="subcellular location">
    <subcellularLocation>
        <location evidence="1 7">Cell membrane</location>
        <topology evidence="1 7">Multi-pass membrane protein</topology>
    </subcellularLocation>
</comment>
<dbReference type="CDD" id="cd06261">
    <property type="entry name" value="TM_PBP2"/>
    <property type="match status" value="1"/>
</dbReference>
<proteinExistence type="inferred from homology"/>
<evidence type="ECO:0000256" key="1">
    <source>
        <dbReference type="ARBA" id="ARBA00004651"/>
    </source>
</evidence>
<keyword evidence="2 7" id="KW-0813">Transport</keyword>
<keyword evidence="10" id="KW-1185">Reference proteome</keyword>
<keyword evidence="5 7" id="KW-1133">Transmembrane helix</keyword>
<dbReference type="OrthoDB" id="9783218at2"/>
<dbReference type="InterPro" id="IPR050366">
    <property type="entry name" value="BP-dependent_transpt_permease"/>
</dbReference>
<accession>A0A1T5LT55</accession>
<keyword evidence="4 7" id="KW-0812">Transmembrane</keyword>
<name>A0A1T5LT55_9FIRM</name>
<feature type="transmembrane region" description="Helical" evidence="7">
    <location>
        <begin position="91"/>
        <end position="115"/>
    </location>
</feature>
<gene>
    <name evidence="9" type="ORF">SAMN02194393_03241</name>
</gene>
<feature type="transmembrane region" description="Helical" evidence="7">
    <location>
        <begin position="127"/>
        <end position="145"/>
    </location>
</feature>